<organism evidence="1">
    <name type="scientific">marine sediment metagenome</name>
    <dbReference type="NCBI Taxonomy" id="412755"/>
    <lineage>
        <taxon>unclassified sequences</taxon>
        <taxon>metagenomes</taxon>
        <taxon>ecological metagenomes</taxon>
    </lineage>
</organism>
<dbReference type="AlphaFoldDB" id="A0A1B6NSE2"/>
<keyword evidence="1" id="KW-0675">Receptor</keyword>
<gene>
    <name evidence="1" type="ORF">MGSAQ_002210</name>
</gene>
<name>A0A1B6NSE2_9ZZZZ</name>
<proteinExistence type="predicted"/>
<protein>
    <submittedName>
        <fullName evidence="1">TonB-dependent receptor</fullName>
    </submittedName>
</protein>
<dbReference type="EMBL" id="AYSL01001243">
    <property type="protein sequence ID" value="KTF06293.1"/>
    <property type="molecule type" value="Genomic_DNA"/>
</dbReference>
<evidence type="ECO:0000313" key="1">
    <source>
        <dbReference type="EMBL" id="KTF06293.1"/>
    </source>
</evidence>
<accession>A0A1B6NSE2</accession>
<comment type="caution">
    <text evidence="1">The sequence shown here is derived from an EMBL/GenBank/DDBJ whole genome shotgun (WGS) entry which is preliminary data.</text>
</comment>
<feature type="non-terminal residue" evidence="1">
    <location>
        <position position="1"/>
    </location>
</feature>
<sequence length="57" mass="6292">GFCSQIDRDENNDVEVVRSGFINASALKTSGVEFQVRYTTELGDFGSTWGATFKPSR</sequence>
<reference evidence="1" key="1">
    <citation type="submission" date="2013-11" db="EMBL/GenBank/DDBJ databases">
        <title>Microbial diversity, functional groups and degradation webs in Northern and Southern Mediterranean and Red Sea marine crude oil polluted sites.</title>
        <authorList>
            <person name="Daffonchio D."/>
            <person name="Mapelli F."/>
            <person name="Ferrer M."/>
            <person name="Richter M."/>
            <person name="Cherif A."/>
            <person name="Malkawi H.I."/>
            <person name="Yakimov M.M."/>
            <person name="Abdel-Fattah Y.R."/>
            <person name="Blaghen M."/>
            <person name="Golyshin P.N."/>
            <person name="Kalogerakis N."/>
            <person name="Boon N."/>
            <person name="Magagnini M."/>
            <person name="Fava F."/>
        </authorList>
    </citation>
    <scope>NUCLEOTIDE SEQUENCE</scope>
</reference>